<name>A0A9P8Q2V1_WICPI</name>
<keyword evidence="1" id="KW-1133">Transmembrane helix</keyword>
<sequence length="68" mass="7359">MNLPSLCGSETLLEVSEYVKAIFNSSVSGSGGKKYPNSEEKKIGILWYLVYSSGVSLICVTNKPKVLT</sequence>
<reference evidence="2" key="2">
    <citation type="submission" date="2021-01" db="EMBL/GenBank/DDBJ databases">
        <authorList>
            <person name="Schikora-Tamarit M.A."/>
        </authorList>
    </citation>
    <scope>NUCLEOTIDE SEQUENCE</scope>
    <source>
        <strain evidence="2">CBS2887</strain>
    </source>
</reference>
<keyword evidence="3" id="KW-1185">Reference proteome</keyword>
<proteinExistence type="predicted"/>
<evidence type="ECO:0000313" key="2">
    <source>
        <dbReference type="EMBL" id="KAH3682092.1"/>
    </source>
</evidence>
<keyword evidence="1" id="KW-0812">Transmembrane</keyword>
<dbReference type="Proteomes" id="UP000774326">
    <property type="component" value="Unassembled WGS sequence"/>
</dbReference>
<reference evidence="2" key="1">
    <citation type="journal article" date="2021" name="Open Biol.">
        <title>Shared evolutionary footprints suggest mitochondrial oxidative damage underlies multiple complex I losses in fungi.</title>
        <authorList>
            <person name="Schikora-Tamarit M.A."/>
            <person name="Marcet-Houben M."/>
            <person name="Nosek J."/>
            <person name="Gabaldon T."/>
        </authorList>
    </citation>
    <scope>NUCLEOTIDE SEQUENCE</scope>
    <source>
        <strain evidence="2">CBS2887</strain>
    </source>
</reference>
<accession>A0A9P8Q2V1</accession>
<organism evidence="2 3">
    <name type="scientific">Wickerhamomyces pijperi</name>
    <name type="common">Yeast</name>
    <name type="synonym">Pichia pijperi</name>
    <dbReference type="NCBI Taxonomy" id="599730"/>
    <lineage>
        <taxon>Eukaryota</taxon>
        <taxon>Fungi</taxon>
        <taxon>Dikarya</taxon>
        <taxon>Ascomycota</taxon>
        <taxon>Saccharomycotina</taxon>
        <taxon>Saccharomycetes</taxon>
        <taxon>Phaffomycetales</taxon>
        <taxon>Wickerhamomycetaceae</taxon>
        <taxon>Wickerhamomyces</taxon>
    </lineage>
</organism>
<keyword evidence="1" id="KW-0472">Membrane</keyword>
<dbReference type="EMBL" id="JAEUBG010003949">
    <property type="protein sequence ID" value="KAH3682092.1"/>
    <property type="molecule type" value="Genomic_DNA"/>
</dbReference>
<feature type="transmembrane region" description="Helical" evidence="1">
    <location>
        <begin position="45"/>
        <end position="62"/>
    </location>
</feature>
<dbReference type="AlphaFoldDB" id="A0A9P8Q2V1"/>
<evidence type="ECO:0000256" key="1">
    <source>
        <dbReference type="SAM" id="Phobius"/>
    </source>
</evidence>
<comment type="caution">
    <text evidence="2">The sequence shown here is derived from an EMBL/GenBank/DDBJ whole genome shotgun (WGS) entry which is preliminary data.</text>
</comment>
<gene>
    <name evidence="2" type="ORF">WICPIJ_006941</name>
</gene>
<evidence type="ECO:0000313" key="3">
    <source>
        <dbReference type="Proteomes" id="UP000774326"/>
    </source>
</evidence>
<protein>
    <submittedName>
        <fullName evidence="2">Uncharacterized protein</fullName>
    </submittedName>
</protein>